<evidence type="ECO:0000259" key="3">
    <source>
        <dbReference type="PROSITE" id="PS50110"/>
    </source>
</evidence>
<feature type="domain" description="Response regulatory" evidence="3">
    <location>
        <begin position="14"/>
        <end position="129"/>
    </location>
</feature>
<dbReference type="SUPFAM" id="SSF52172">
    <property type="entry name" value="CheY-like"/>
    <property type="match status" value="1"/>
</dbReference>
<accession>A0ABU9CNC7</accession>
<protein>
    <submittedName>
        <fullName evidence="4">Response regulator</fullName>
    </submittedName>
</protein>
<feature type="modified residue" description="4-aspartylphosphate" evidence="2">
    <location>
        <position position="64"/>
    </location>
</feature>
<organism evidence="4 5">
    <name type="scientific">Pseudaquabacterium inlustre</name>
    <dbReference type="NCBI Taxonomy" id="2984192"/>
    <lineage>
        <taxon>Bacteria</taxon>
        <taxon>Pseudomonadati</taxon>
        <taxon>Pseudomonadota</taxon>
        <taxon>Betaproteobacteria</taxon>
        <taxon>Burkholderiales</taxon>
        <taxon>Sphaerotilaceae</taxon>
        <taxon>Pseudaquabacterium</taxon>
    </lineage>
</organism>
<evidence type="ECO:0000313" key="4">
    <source>
        <dbReference type="EMBL" id="MEK8052381.1"/>
    </source>
</evidence>
<reference evidence="4 5" key="1">
    <citation type="submission" date="2024-04" db="EMBL/GenBank/DDBJ databases">
        <title>Novel species of the genus Ideonella isolated from streams.</title>
        <authorList>
            <person name="Lu H."/>
        </authorList>
    </citation>
    <scope>NUCLEOTIDE SEQUENCE [LARGE SCALE GENOMIC DNA]</scope>
    <source>
        <strain evidence="4 5">DXS22W</strain>
    </source>
</reference>
<dbReference type="InterPro" id="IPR011006">
    <property type="entry name" value="CheY-like_superfamily"/>
</dbReference>
<sequence>MAPASSSSEVRSPTILVVDDSATMRMSIEMSLRLAGYQVVIAEHGGAALELLKGGLRPDLVLTDIVMPGVDGLGLIREARKILRFTPIIALTTQGQRLLRNEGKAAGATAWLIKPTGGHALISLVQRFLGETARVTSPGPA</sequence>
<name>A0ABU9CNC7_9BURK</name>
<keyword evidence="1 2" id="KW-0597">Phosphoprotein</keyword>
<evidence type="ECO:0000256" key="2">
    <source>
        <dbReference type="PROSITE-ProRule" id="PRU00169"/>
    </source>
</evidence>
<gene>
    <name evidence="4" type="ORF">AACH10_19165</name>
</gene>
<evidence type="ECO:0000313" key="5">
    <source>
        <dbReference type="Proteomes" id="UP001365405"/>
    </source>
</evidence>
<dbReference type="Pfam" id="PF00072">
    <property type="entry name" value="Response_reg"/>
    <property type="match status" value="1"/>
</dbReference>
<dbReference type="InterPro" id="IPR001789">
    <property type="entry name" value="Sig_transdc_resp-reg_receiver"/>
</dbReference>
<keyword evidence="5" id="KW-1185">Reference proteome</keyword>
<dbReference type="RefSeq" id="WP_341412091.1">
    <property type="nucleotide sequence ID" value="NZ_JBBUTH010000009.1"/>
</dbReference>
<dbReference type="Proteomes" id="UP001365405">
    <property type="component" value="Unassembled WGS sequence"/>
</dbReference>
<dbReference type="EMBL" id="JBBUTH010000009">
    <property type="protein sequence ID" value="MEK8052381.1"/>
    <property type="molecule type" value="Genomic_DNA"/>
</dbReference>
<dbReference type="PANTHER" id="PTHR44591:SF25">
    <property type="entry name" value="CHEMOTAXIS TWO-COMPONENT RESPONSE REGULATOR"/>
    <property type="match status" value="1"/>
</dbReference>
<dbReference type="InterPro" id="IPR050595">
    <property type="entry name" value="Bact_response_regulator"/>
</dbReference>
<dbReference type="Gene3D" id="3.40.50.2300">
    <property type="match status" value="1"/>
</dbReference>
<dbReference type="SMART" id="SM00448">
    <property type="entry name" value="REC"/>
    <property type="match status" value="1"/>
</dbReference>
<dbReference type="PANTHER" id="PTHR44591">
    <property type="entry name" value="STRESS RESPONSE REGULATOR PROTEIN 1"/>
    <property type="match status" value="1"/>
</dbReference>
<comment type="caution">
    <text evidence="4">The sequence shown here is derived from an EMBL/GenBank/DDBJ whole genome shotgun (WGS) entry which is preliminary data.</text>
</comment>
<dbReference type="PROSITE" id="PS50110">
    <property type="entry name" value="RESPONSE_REGULATORY"/>
    <property type="match status" value="1"/>
</dbReference>
<evidence type="ECO:0000256" key="1">
    <source>
        <dbReference type="ARBA" id="ARBA00022553"/>
    </source>
</evidence>
<proteinExistence type="predicted"/>